<dbReference type="HOGENOM" id="CLU_213319_0_0_10"/>
<dbReference type="Proteomes" id="UP000016630">
    <property type="component" value="Unassembled WGS sequence"/>
</dbReference>
<dbReference type="EMBL" id="AWUW01000040">
    <property type="protein sequence ID" value="ERJ67895.1"/>
    <property type="molecule type" value="Genomic_DNA"/>
</dbReference>
<reference evidence="1 2" key="1">
    <citation type="submission" date="2013-06" db="EMBL/GenBank/DDBJ databases">
        <authorList>
            <person name="Weinstock G."/>
            <person name="Sodergren E."/>
            <person name="Lobos E.A."/>
            <person name="Fulton L."/>
            <person name="Fulton R."/>
            <person name="Courtney L."/>
            <person name="Fronick C."/>
            <person name="O'Laughlin M."/>
            <person name="Godfrey J."/>
            <person name="Wilson R.M."/>
            <person name="Miner T."/>
            <person name="Farmer C."/>
            <person name="Delehaunty K."/>
            <person name="Cordes M."/>
            <person name="Minx P."/>
            <person name="Tomlinson C."/>
            <person name="Chen J."/>
            <person name="Wollam A."/>
            <person name="Pepin K.H."/>
            <person name="Bhonagiri V."/>
            <person name="Zhang X."/>
            <person name="Warren W."/>
            <person name="Mitreva M."/>
            <person name="Mardis E.R."/>
            <person name="Wilson R.K."/>
        </authorList>
    </citation>
    <scope>NUCLEOTIDE SEQUENCE [LARGE SCALE GENOMIC DNA]</scope>
    <source>
        <strain evidence="1 2">F0570</strain>
    </source>
</reference>
<sequence>MEFYCPLFDSLLFFVMISFLQMKQIFRFYKADNLDFFGDSFLLGFCSLAFYATL</sequence>
<dbReference type="PATRIC" id="fig|1227271.3.peg.607"/>
<comment type="caution">
    <text evidence="1">The sequence shown here is derived from an EMBL/GenBank/DDBJ whole genome shotgun (WGS) entry which is preliminary data.</text>
</comment>
<evidence type="ECO:0000313" key="1">
    <source>
        <dbReference type="EMBL" id="ERJ67895.1"/>
    </source>
</evidence>
<name>A0A0E2LS35_PORGN</name>
<organism evidence="1 2">
    <name type="scientific">Porphyromonas gingivalis F0570</name>
    <dbReference type="NCBI Taxonomy" id="1227271"/>
    <lineage>
        <taxon>Bacteria</taxon>
        <taxon>Pseudomonadati</taxon>
        <taxon>Bacteroidota</taxon>
        <taxon>Bacteroidia</taxon>
        <taxon>Bacteroidales</taxon>
        <taxon>Porphyromonadaceae</taxon>
        <taxon>Porphyromonas</taxon>
    </lineage>
</organism>
<dbReference type="AlphaFoldDB" id="A0A0E2LS35"/>
<gene>
    <name evidence="1" type="ORF">HMPREF1555_00685</name>
</gene>
<evidence type="ECO:0000313" key="2">
    <source>
        <dbReference type="Proteomes" id="UP000016630"/>
    </source>
</evidence>
<accession>A0A0E2LS35</accession>
<proteinExistence type="predicted"/>
<protein>
    <submittedName>
        <fullName evidence="1">Uncharacterized protein</fullName>
    </submittedName>
</protein>